<accession>A0A139AY95</accession>
<reference evidence="3 4" key="1">
    <citation type="journal article" date="2015" name="Genome Biol. Evol.">
        <title>Phylogenomic analyses indicate that early fungi evolved digesting cell walls of algal ancestors of land plants.</title>
        <authorList>
            <person name="Chang Y."/>
            <person name="Wang S."/>
            <person name="Sekimoto S."/>
            <person name="Aerts A.L."/>
            <person name="Choi C."/>
            <person name="Clum A."/>
            <person name="LaButti K.M."/>
            <person name="Lindquist E.A."/>
            <person name="Yee Ngan C."/>
            <person name="Ohm R.A."/>
            <person name="Salamov A.A."/>
            <person name="Grigoriev I.V."/>
            <person name="Spatafora J.W."/>
            <person name="Berbee M.L."/>
        </authorList>
    </citation>
    <scope>NUCLEOTIDE SEQUENCE [LARGE SCALE GENOMIC DNA]</scope>
    <source>
        <strain evidence="3 4">JEL478</strain>
    </source>
</reference>
<evidence type="ECO:0000256" key="2">
    <source>
        <dbReference type="ARBA" id="ARBA00022679"/>
    </source>
</evidence>
<dbReference type="InterPro" id="IPR003673">
    <property type="entry name" value="CoA-Trfase_fam_III"/>
</dbReference>
<keyword evidence="4" id="KW-1185">Reference proteome</keyword>
<gene>
    <name evidence="3" type="ORF">M427DRAFT_93432</name>
</gene>
<protein>
    <submittedName>
        <fullName evidence="3">CAIB/BAIF family protein</fullName>
    </submittedName>
</protein>
<dbReference type="AlphaFoldDB" id="A0A139AY95"/>
<dbReference type="EMBL" id="KQ965732">
    <property type="protein sequence ID" value="KXS21677.1"/>
    <property type="molecule type" value="Genomic_DNA"/>
</dbReference>
<dbReference type="InterPro" id="IPR050483">
    <property type="entry name" value="CoA-transferase_III_domain"/>
</dbReference>
<dbReference type="PANTHER" id="PTHR48207:SF3">
    <property type="entry name" value="SUCCINATE--HYDROXYMETHYLGLUTARATE COA-TRANSFERASE"/>
    <property type="match status" value="1"/>
</dbReference>
<dbReference type="Pfam" id="PF02515">
    <property type="entry name" value="CoA_transf_3"/>
    <property type="match status" value="1"/>
</dbReference>
<sequence length="463" mass="50133">MPFLKKFPAASRSFGIQPKKSPSSSRSFSNQLRRSKPLDGITVLEVGQLVAGPFAGSLLGYFGADVIKIEPPSGGDAIRTWRVLDENDPNRTSLWWRSIGRNKKSVALDMRLPEGRRLLKERIVPKAHVLIENFKPGVMEKWGLGPDDLLAVNPNLIINRISGYGQTGPNASLPGFASVCEGMGGLRFLQGFPGEPSVRANISLGDTLAGLHSVIGILLSLVAQKQVPAGTKGGSGQVVDVALYESVFSLLEAVIPEYDRTGLIRQPSGNTVTGIVPTSAFDCADGKSIIIGANGDSLFQRLCHAMGRQDLADSPDYKTNAGRVKHADYIYGEIGKWCSGLSSADVEKTLRDNGIPAGLIYNARDIVEDAHYNARGMFETVDVLGKPLKIPGKNQDLSYSGFVFIWCLCAAYTPKLSATPGETLWPGPELGEHTEEVLRRMGVPSEEIDSFEEAGFIRRYKSN</sequence>
<comment type="similarity">
    <text evidence="1">Belongs to the CoA-transferase III family.</text>
</comment>
<dbReference type="Gene3D" id="3.40.50.10540">
    <property type="entry name" value="Crotonobetainyl-coa:carnitine coa-transferase, domain 1"/>
    <property type="match status" value="2"/>
</dbReference>
<evidence type="ECO:0000256" key="1">
    <source>
        <dbReference type="ARBA" id="ARBA00008383"/>
    </source>
</evidence>
<name>A0A139AY95_GONPJ</name>
<dbReference type="InterPro" id="IPR023606">
    <property type="entry name" value="CoA-Trfase_III_dom_1_sf"/>
</dbReference>
<dbReference type="OrthoDB" id="5863171at2759"/>
<dbReference type="GO" id="GO:0008410">
    <property type="term" value="F:CoA-transferase activity"/>
    <property type="evidence" value="ECO:0007669"/>
    <property type="project" value="TreeGrafter"/>
</dbReference>
<keyword evidence="2" id="KW-0808">Transferase</keyword>
<evidence type="ECO:0000313" key="4">
    <source>
        <dbReference type="Proteomes" id="UP000070544"/>
    </source>
</evidence>
<dbReference type="STRING" id="1344416.A0A139AY95"/>
<organism evidence="3 4">
    <name type="scientific">Gonapodya prolifera (strain JEL478)</name>
    <name type="common">Monoblepharis prolifera</name>
    <dbReference type="NCBI Taxonomy" id="1344416"/>
    <lineage>
        <taxon>Eukaryota</taxon>
        <taxon>Fungi</taxon>
        <taxon>Fungi incertae sedis</taxon>
        <taxon>Chytridiomycota</taxon>
        <taxon>Chytridiomycota incertae sedis</taxon>
        <taxon>Monoblepharidomycetes</taxon>
        <taxon>Monoblepharidales</taxon>
        <taxon>Gonapodyaceae</taxon>
        <taxon>Gonapodya</taxon>
    </lineage>
</organism>
<evidence type="ECO:0000313" key="3">
    <source>
        <dbReference type="EMBL" id="KXS21677.1"/>
    </source>
</evidence>
<dbReference type="InterPro" id="IPR044855">
    <property type="entry name" value="CoA-Trfase_III_dom3_sf"/>
</dbReference>
<dbReference type="SUPFAM" id="SSF89796">
    <property type="entry name" value="CoA-transferase family III (CaiB/BaiF)"/>
    <property type="match status" value="1"/>
</dbReference>
<dbReference type="Gene3D" id="3.30.1540.10">
    <property type="entry name" value="formyl-coa transferase, domain 3"/>
    <property type="match status" value="1"/>
</dbReference>
<proteinExistence type="inferred from homology"/>
<dbReference type="OMA" id="HRPGFGT"/>
<dbReference type="PANTHER" id="PTHR48207">
    <property type="entry name" value="SUCCINATE--HYDROXYMETHYLGLUTARATE COA-TRANSFERASE"/>
    <property type="match status" value="1"/>
</dbReference>
<dbReference type="Proteomes" id="UP000070544">
    <property type="component" value="Unassembled WGS sequence"/>
</dbReference>